<protein>
    <recommendedName>
        <fullName evidence="4">HTH luxR-type domain-containing protein</fullName>
    </recommendedName>
</protein>
<dbReference type="GO" id="GO:0000155">
    <property type="term" value="F:phosphorelay sensor kinase activity"/>
    <property type="evidence" value="ECO:0007669"/>
    <property type="project" value="TreeGrafter"/>
</dbReference>
<dbReference type="AlphaFoldDB" id="A0A916U170"/>
<keyword evidence="3" id="KW-0472">Membrane</keyword>
<reference evidence="5" key="1">
    <citation type="journal article" date="2014" name="Int. J. Syst. Evol. Microbiol.">
        <title>Complete genome sequence of Corynebacterium casei LMG S-19264T (=DSM 44701T), isolated from a smear-ripened cheese.</title>
        <authorList>
            <consortium name="US DOE Joint Genome Institute (JGI-PGF)"/>
            <person name="Walter F."/>
            <person name="Albersmeier A."/>
            <person name="Kalinowski J."/>
            <person name="Ruckert C."/>
        </authorList>
    </citation>
    <scope>NUCLEOTIDE SEQUENCE</scope>
    <source>
        <strain evidence="5">CGMCC 1.15343</strain>
    </source>
</reference>
<dbReference type="InterPro" id="IPR011110">
    <property type="entry name" value="Reg_prop"/>
</dbReference>
<feature type="transmembrane region" description="Helical" evidence="3">
    <location>
        <begin position="748"/>
        <end position="770"/>
    </location>
</feature>
<feature type="domain" description="HTH luxR-type" evidence="4">
    <location>
        <begin position="901"/>
        <end position="958"/>
    </location>
</feature>
<dbReference type="Proteomes" id="UP000651668">
    <property type="component" value="Unassembled WGS sequence"/>
</dbReference>
<dbReference type="SMART" id="SM00421">
    <property type="entry name" value="HTH_LUXR"/>
    <property type="match status" value="1"/>
</dbReference>
<dbReference type="PANTHER" id="PTHR43547:SF2">
    <property type="entry name" value="HYBRID SIGNAL TRANSDUCTION HISTIDINE KINASE C"/>
    <property type="match status" value="1"/>
</dbReference>
<dbReference type="EMBL" id="BMIL01000002">
    <property type="protein sequence ID" value="GGC55261.1"/>
    <property type="molecule type" value="Genomic_DNA"/>
</dbReference>
<evidence type="ECO:0000256" key="1">
    <source>
        <dbReference type="ARBA" id="ARBA00022553"/>
    </source>
</evidence>
<dbReference type="Pfam" id="PF00196">
    <property type="entry name" value="GerE"/>
    <property type="match status" value="1"/>
</dbReference>
<evidence type="ECO:0000256" key="2">
    <source>
        <dbReference type="SAM" id="Coils"/>
    </source>
</evidence>
<organism evidence="5 6">
    <name type="scientific">Pedobacter quisquiliarum</name>
    <dbReference type="NCBI Taxonomy" id="1834438"/>
    <lineage>
        <taxon>Bacteria</taxon>
        <taxon>Pseudomonadati</taxon>
        <taxon>Bacteroidota</taxon>
        <taxon>Sphingobacteriia</taxon>
        <taxon>Sphingobacteriales</taxon>
        <taxon>Sphingobacteriaceae</taxon>
        <taxon>Pedobacter</taxon>
    </lineage>
</organism>
<dbReference type="GO" id="GO:0003677">
    <property type="term" value="F:DNA binding"/>
    <property type="evidence" value="ECO:0007669"/>
    <property type="project" value="InterPro"/>
</dbReference>
<dbReference type="SUPFAM" id="SSF46894">
    <property type="entry name" value="C-terminal effector domain of the bipartite response regulators"/>
    <property type="match status" value="1"/>
</dbReference>
<proteinExistence type="predicted"/>
<feature type="coiled-coil region" evidence="2">
    <location>
        <begin position="770"/>
        <end position="819"/>
    </location>
</feature>
<evidence type="ECO:0000313" key="6">
    <source>
        <dbReference type="Proteomes" id="UP000651668"/>
    </source>
</evidence>
<keyword evidence="1" id="KW-0597">Phosphoprotein</keyword>
<gene>
    <name evidence="5" type="ORF">GCM10011387_06090</name>
</gene>
<dbReference type="Gene3D" id="2.130.10.10">
    <property type="entry name" value="YVTN repeat-like/Quinoprotein amine dehydrogenase"/>
    <property type="match status" value="2"/>
</dbReference>
<dbReference type="PANTHER" id="PTHR43547">
    <property type="entry name" value="TWO-COMPONENT HISTIDINE KINASE"/>
    <property type="match status" value="1"/>
</dbReference>
<keyword evidence="3" id="KW-1133">Transmembrane helix</keyword>
<evidence type="ECO:0000259" key="4">
    <source>
        <dbReference type="SMART" id="SM00421"/>
    </source>
</evidence>
<dbReference type="RefSeq" id="WP_188625370.1">
    <property type="nucleotide sequence ID" value="NZ_BMIL01000002.1"/>
</dbReference>
<dbReference type="InterPro" id="IPR013783">
    <property type="entry name" value="Ig-like_fold"/>
</dbReference>
<comment type="caution">
    <text evidence="5">The sequence shown here is derived from an EMBL/GenBank/DDBJ whole genome shotgun (WGS) entry which is preliminary data.</text>
</comment>
<evidence type="ECO:0000313" key="5">
    <source>
        <dbReference type="EMBL" id="GGC55261.1"/>
    </source>
</evidence>
<dbReference type="SUPFAM" id="SSF63829">
    <property type="entry name" value="Calcium-dependent phosphotriesterase"/>
    <property type="match status" value="2"/>
</dbReference>
<name>A0A916U170_9SPHI</name>
<dbReference type="InterPro" id="IPR036388">
    <property type="entry name" value="WH-like_DNA-bd_sf"/>
</dbReference>
<sequence length="965" mass="110056">MRGPLLLITILFTLICNLAFGQNPIGLPDIINFEKTTYGAGTQNWGIQQDRNGILYFANNEGLLTFDGTFWKTYPIANKTIVRSLVIAPDHKIYVGAQGDFGYFSPAANGKLQYHSLLDKVPAKDKLFADIWNIVANDKAVFFRAEKKLFKLEDGVITVYNSNSGWRFMGMANNQIIAQDKRGLLKYEQNSWKPFLEQPIPDASVATSLSAFNGDTLLLATWQHGLYTIINNKIDKLEDYNTQQYSNDQISEAFRLNADMLVVATNINGCYIVNRQGSIVYNFSRKLGLQNNAVLSMFKDNHNNIWLGLNNGIDFIANNDAIRHLNPEIFTEGVGHSSVLYDQALYFGLSGAVFRMPVAAAGDFSLLQNSLTFVNHSEGQAWGMNIVNGKLLLGKHEGAFSVTGGDALQHFGGKGYWNFIPYLLKNEPVVLAGNYEGIDILGYKDGSLSRIGKIKGFDESARFTAVDKDQVIWTSHPYQGVYKIKLNNTETPEIKLYTKADNLPSTYNNHVYKIKGRIVITTERGVYEYNARTDKFEASKLFGKLFDGLYIRYLKEDKEGNIWFVQEKNLGVCDFSGGKMKLIYIPELNGKLVSGFEHINPINKNNIIVGAQKGFYHINYEKYLQGLNDPQIRINVVKAIGKSDSLLFAGYHAEVNDVKIQQQVPSIGYNWNSFHFEFTAVLPQNQANLEYSYFLEGFDTQWSAYSKKTEKDYTNLPHGSYTFRVKAKNNFGQESAAAVYQFVILPPWYQTIFAYLAYSMLVLCLLFLIYKRQQRKFRKQREAFEKEQERMRYLHQLEIDKSEQEIIKLKNERLISEIEIKNTALASTSMHLVQKEELLTKIKHDLSKLNTNIPSDENLYNLRKIIRLLSSEEKSGEGWEQFSIYFNKVHANFLEDLKSVYGNITSNDMKLAAYLKLGLSTKEIAELMKISPRGVEISRYRLRKKLQIPAEVSLFDFLSDFKVEQ</sequence>
<dbReference type="Pfam" id="PF07494">
    <property type="entry name" value="Reg_prop"/>
    <property type="match status" value="1"/>
</dbReference>
<dbReference type="Pfam" id="PF07495">
    <property type="entry name" value="Y_Y_Y"/>
    <property type="match status" value="1"/>
</dbReference>
<dbReference type="Gene3D" id="2.60.40.10">
    <property type="entry name" value="Immunoglobulins"/>
    <property type="match status" value="1"/>
</dbReference>
<reference evidence="5" key="2">
    <citation type="submission" date="2020-09" db="EMBL/GenBank/DDBJ databases">
        <authorList>
            <person name="Sun Q."/>
            <person name="Zhou Y."/>
        </authorList>
    </citation>
    <scope>NUCLEOTIDE SEQUENCE</scope>
    <source>
        <strain evidence="5">CGMCC 1.15343</strain>
    </source>
</reference>
<dbReference type="Gene3D" id="1.10.10.10">
    <property type="entry name" value="Winged helix-like DNA-binding domain superfamily/Winged helix DNA-binding domain"/>
    <property type="match status" value="1"/>
</dbReference>
<keyword evidence="2" id="KW-0175">Coiled coil</keyword>
<dbReference type="InterPro" id="IPR011123">
    <property type="entry name" value="Y_Y_Y"/>
</dbReference>
<dbReference type="InterPro" id="IPR016032">
    <property type="entry name" value="Sig_transdc_resp-reg_C-effctor"/>
</dbReference>
<evidence type="ECO:0000256" key="3">
    <source>
        <dbReference type="SAM" id="Phobius"/>
    </source>
</evidence>
<dbReference type="InterPro" id="IPR015943">
    <property type="entry name" value="WD40/YVTN_repeat-like_dom_sf"/>
</dbReference>
<keyword evidence="3" id="KW-0812">Transmembrane</keyword>
<dbReference type="InterPro" id="IPR000792">
    <property type="entry name" value="Tscrpt_reg_LuxR_C"/>
</dbReference>
<dbReference type="GO" id="GO:0006355">
    <property type="term" value="P:regulation of DNA-templated transcription"/>
    <property type="evidence" value="ECO:0007669"/>
    <property type="project" value="InterPro"/>
</dbReference>
<keyword evidence="6" id="KW-1185">Reference proteome</keyword>
<accession>A0A916U170</accession>